<dbReference type="PANTHER" id="PTHR12303:SF6">
    <property type="entry name" value="CARNOSINE N-METHYLTRANSFERASE"/>
    <property type="match status" value="1"/>
</dbReference>
<accession>U6LHQ2</accession>
<dbReference type="Pfam" id="PF07942">
    <property type="entry name" value="CARME"/>
    <property type="match status" value="1"/>
</dbReference>
<proteinExistence type="inferred from homology"/>
<reference evidence="7" key="1">
    <citation type="submission" date="2013-10" db="EMBL/GenBank/DDBJ databases">
        <title>Genomic analysis of the causative agents of coccidiosis in chickens.</title>
        <authorList>
            <person name="Reid A.J."/>
            <person name="Blake D."/>
            <person name="Billington K."/>
            <person name="Browne H."/>
            <person name="Dunn M."/>
            <person name="Hung S."/>
            <person name="Kawahara F."/>
            <person name="Miranda-Saavedra D."/>
            <person name="Mourier T."/>
            <person name="Nagra H."/>
            <person name="Otto T.D."/>
            <person name="Rawlings N."/>
            <person name="Sanchez A."/>
            <person name="Sanders M."/>
            <person name="Subramaniam C."/>
            <person name="Tay Y."/>
            <person name="Dear P."/>
            <person name="Doerig C."/>
            <person name="Gruber A."/>
            <person name="Parkinson J."/>
            <person name="Shirley M."/>
            <person name="Wan K.L."/>
            <person name="Berriman M."/>
            <person name="Tomley F."/>
            <person name="Pain A."/>
        </authorList>
    </citation>
    <scope>NUCLEOTIDE SEQUENCE [LARGE SCALE GENOMIC DNA]</scope>
    <source>
        <strain evidence="7">Houghton</strain>
    </source>
</reference>
<feature type="region of interest" description="Disordered" evidence="6">
    <location>
        <begin position="85"/>
        <end position="196"/>
    </location>
</feature>
<dbReference type="InterPro" id="IPR029063">
    <property type="entry name" value="SAM-dependent_MTases_sf"/>
</dbReference>
<dbReference type="EC" id="2.1.1.22" evidence="2"/>
<keyword evidence="4" id="KW-0808">Transferase</keyword>
<evidence type="ECO:0000256" key="2">
    <source>
        <dbReference type="ARBA" id="ARBA00012003"/>
    </source>
</evidence>
<dbReference type="EMBL" id="HG710962">
    <property type="protein sequence ID" value="CDJ48059.1"/>
    <property type="molecule type" value="Genomic_DNA"/>
</dbReference>
<dbReference type="OrthoDB" id="978at2759"/>
<feature type="compositionally biased region" description="Gly residues" evidence="6">
    <location>
        <begin position="110"/>
        <end position="123"/>
    </location>
</feature>
<dbReference type="AlphaFoldDB" id="U6LHQ2"/>
<evidence type="ECO:0000256" key="4">
    <source>
        <dbReference type="ARBA" id="ARBA00022679"/>
    </source>
</evidence>
<dbReference type="SUPFAM" id="SSF53335">
    <property type="entry name" value="S-adenosyl-L-methionine-dependent methyltransferases"/>
    <property type="match status" value="1"/>
</dbReference>
<dbReference type="SMART" id="SM01296">
    <property type="entry name" value="N2227"/>
    <property type="match status" value="1"/>
</dbReference>
<comment type="similarity">
    <text evidence="1">Belongs to the carnosine N-methyltransferase family.</text>
</comment>
<evidence type="ECO:0000256" key="6">
    <source>
        <dbReference type="SAM" id="MobiDB-lite"/>
    </source>
</evidence>
<sequence>MLPWEVAEELEHLASVRRAFALYEADSLAELARIAKALRGLSSEDQRLIGPPFLEDRIKAIKEAVAVNQQFIDFMLLAAASVGPCSPREEGGGYNEAAAEAQQQQQQQGQGQGQGQEGQGQEGQGQQQQGQGQQQQQQQQGQQKQMQFKQGKGGQQLAKKRRRKKMQQQQKMMQQQLQQEHQEQHKNQQEQQQEQQHLLLQQQQLGSNDNLENRRLLLEADQEDPEKLTRNLSKVRSTLRQFVRDWAEEGAEEREAAYGPLLRALEEHLPIIPGKDPPRVLCPGSGLGRLPFEVMRRGYACQGNEFSYFMLIGPSNPKP</sequence>
<dbReference type="Proteomes" id="UP000030750">
    <property type="component" value="Unassembled WGS sequence"/>
</dbReference>
<evidence type="ECO:0000256" key="5">
    <source>
        <dbReference type="ARBA" id="ARBA00022691"/>
    </source>
</evidence>
<keyword evidence="8" id="KW-1185">Reference proteome</keyword>
<name>U6LHQ2_9EIME</name>
<feature type="compositionally biased region" description="Low complexity" evidence="6">
    <location>
        <begin position="124"/>
        <end position="150"/>
    </location>
</feature>
<evidence type="ECO:0000313" key="8">
    <source>
        <dbReference type="Proteomes" id="UP000030750"/>
    </source>
</evidence>
<dbReference type="PANTHER" id="PTHR12303">
    <property type="entry name" value="CARNOSINE N-METHYLTRANSFERASE"/>
    <property type="match status" value="1"/>
</dbReference>
<reference evidence="7" key="2">
    <citation type="submission" date="2013-10" db="EMBL/GenBank/DDBJ databases">
        <authorList>
            <person name="Aslett M."/>
        </authorList>
    </citation>
    <scope>NUCLEOTIDE SEQUENCE [LARGE SCALE GENOMIC DNA]</scope>
    <source>
        <strain evidence="7">Houghton</strain>
    </source>
</reference>
<evidence type="ECO:0000256" key="1">
    <source>
        <dbReference type="ARBA" id="ARBA00010086"/>
    </source>
</evidence>
<keyword evidence="5" id="KW-0949">S-adenosyl-L-methionine</keyword>
<evidence type="ECO:0000256" key="3">
    <source>
        <dbReference type="ARBA" id="ARBA00022603"/>
    </source>
</evidence>
<dbReference type="GO" id="GO:0030735">
    <property type="term" value="F:carnosine N-methyltransferase activity"/>
    <property type="evidence" value="ECO:0007669"/>
    <property type="project" value="UniProtKB-EC"/>
</dbReference>
<dbReference type="GO" id="GO:0032259">
    <property type="term" value="P:methylation"/>
    <property type="evidence" value="ECO:0007669"/>
    <property type="project" value="UniProtKB-KW"/>
</dbReference>
<dbReference type="InterPro" id="IPR012901">
    <property type="entry name" value="CARME"/>
</dbReference>
<feature type="compositionally biased region" description="Low complexity" evidence="6">
    <location>
        <begin position="167"/>
        <end position="179"/>
    </location>
</feature>
<dbReference type="VEuPathDB" id="ToxoDB:EBH_0076720"/>
<keyword evidence="3" id="KW-0489">Methyltransferase</keyword>
<protein>
    <recommendedName>
        <fullName evidence="2">carnosine N-methyltransferase</fullName>
        <ecNumber evidence="2">2.1.1.22</ecNumber>
    </recommendedName>
</protein>
<evidence type="ECO:0000313" key="7">
    <source>
        <dbReference type="EMBL" id="CDJ48059.1"/>
    </source>
</evidence>
<gene>
    <name evidence="7" type="ORF">EBH_0076720</name>
</gene>
<feature type="compositionally biased region" description="Low complexity" evidence="6">
    <location>
        <begin position="95"/>
        <end position="109"/>
    </location>
</feature>
<organism evidence="7 8">
    <name type="scientific">Eimeria brunetti</name>
    <dbReference type="NCBI Taxonomy" id="51314"/>
    <lineage>
        <taxon>Eukaryota</taxon>
        <taxon>Sar</taxon>
        <taxon>Alveolata</taxon>
        <taxon>Apicomplexa</taxon>
        <taxon>Conoidasida</taxon>
        <taxon>Coccidia</taxon>
        <taxon>Eucoccidiorida</taxon>
        <taxon>Eimeriorina</taxon>
        <taxon>Eimeriidae</taxon>
        <taxon>Eimeria</taxon>
    </lineage>
</organism>